<gene>
    <name evidence="12" type="ORF">GBAR_LOCUS9785</name>
</gene>
<keyword evidence="5 10" id="KW-0479">Metal-binding</keyword>
<dbReference type="FunFam" id="1.10.390.10:FF:000003">
    <property type="entry name" value="Leukotriene A(4) hydrolase"/>
    <property type="match status" value="1"/>
</dbReference>
<feature type="active site" description="Proton acceptor" evidence="9">
    <location>
        <position position="302"/>
    </location>
</feature>
<dbReference type="SUPFAM" id="SSF55486">
    <property type="entry name" value="Metalloproteases ('zincins'), catalytic domain"/>
    <property type="match status" value="1"/>
</dbReference>
<dbReference type="InterPro" id="IPR038502">
    <property type="entry name" value="M1_LTA-4_hydro/amino_C_sf"/>
</dbReference>
<feature type="binding site" evidence="10">
    <location>
        <position position="301"/>
    </location>
    <ligand>
        <name>Zn(2+)</name>
        <dbReference type="ChEBI" id="CHEBI:29105"/>
        <note>catalytic</note>
    </ligand>
</feature>
<organism evidence="12 13">
    <name type="scientific">Geodia barretti</name>
    <name type="common">Barrett's horny sponge</name>
    <dbReference type="NCBI Taxonomy" id="519541"/>
    <lineage>
        <taxon>Eukaryota</taxon>
        <taxon>Metazoa</taxon>
        <taxon>Porifera</taxon>
        <taxon>Demospongiae</taxon>
        <taxon>Heteroscleromorpha</taxon>
        <taxon>Tetractinellida</taxon>
        <taxon>Astrophorina</taxon>
        <taxon>Geodiidae</taxon>
        <taxon>Geodia</taxon>
    </lineage>
</organism>
<proteinExistence type="inferred from homology"/>
<keyword evidence="3" id="KW-0963">Cytoplasm</keyword>
<dbReference type="SMART" id="SM01263">
    <property type="entry name" value="Leuk-A4-hydro_C"/>
    <property type="match status" value="1"/>
</dbReference>
<keyword evidence="8" id="KW-0482">Metalloprotease</keyword>
<evidence type="ECO:0000313" key="12">
    <source>
        <dbReference type="EMBL" id="CAI8015836.1"/>
    </source>
</evidence>
<dbReference type="GO" id="GO:0005829">
    <property type="term" value="C:cytosol"/>
    <property type="evidence" value="ECO:0007669"/>
    <property type="project" value="TreeGrafter"/>
</dbReference>
<dbReference type="InterPro" id="IPR014782">
    <property type="entry name" value="Peptidase_M1_dom"/>
</dbReference>
<comment type="subcellular location">
    <subcellularLocation>
        <location evidence="1">Cytoplasm</location>
    </subcellularLocation>
</comment>
<dbReference type="Pfam" id="PF09127">
    <property type="entry name" value="Leuk-A4-hydro_C"/>
    <property type="match status" value="1"/>
</dbReference>
<keyword evidence="4" id="KW-0645">Protease</keyword>
<dbReference type="InterPro" id="IPR001930">
    <property type="entry name" value="Peptidase_M1"/>
</dbReference>
<dbReference type="GO" id="GO:0006508">
    <property type="term" value="P:proteolysis"/>
    <property type="evidence" value="ECO:0007669"/>
    <property type="project" value="UniProtKB-KW"/>
</dbReference>
<dbReference type="PANTHER" id="PTHR45726">
    <property type="entry name" value="LEUKOTRIENE A-4 HYDROLASE"/>
    <property type="match status" value="1"/>
</dbReference>
<evidence type="ECO:0000256" key="5">
    <source>
        <dbReference type="ARBA" id="ARBA00022723"/>
    </source>
</evidence>
<dbReference type="CDD" id="cd09599">
    <property type="entry name" value="M1_LTA4H"/>
    <property type="match status" value="1"/>
</dbReference>
<keyword evidence="6 12" id="KW-0378">Hydrolase</keyword>
<reference evidence="12" key="1">
    <citation type="submission" date="2023-03" db="EMBL/GenBank/DDBJ databases">
        <authorList>
            <person name="Steffen K."/>
            <person name="Cardenas P."/>
        </authorList>
    </citation>
    <scope>NUCLEOTIDE SEQUENCE</scope>
</reference>
<dbReference type="Pfam" id="PF01433">
    <property type="entry name" value="Peptidase_M1"/>
    <property type="match status" value="1"/>
</dbReference>
<evidence type="ECO:0000256" key="8">
    <source>
        <dbReference type="ARBA" id="ARBA00023049"/>
    </source>
</evidence>
<dbReference type="GO" id="GO:0008270">
    <property type="term" value="F:zinc ion binding"/>
    <property type="evidence" value="ECO:0007669"/>
    <property type="project" value="InterPro"/>
</dbReference>
<dbReference type="Proteomes" id="UP001174909">
    <property type="component" value="Unassembled WGS sequence"/>
</dbReference>
<dbReference type="PRINTS" id="PR00756">
    <property type="entry name" value="ALADIPTASE"/>
</dbReference>
<dbReference type="GO" id="GO:0004177">
    <property type="term" value="F:aminopeptidase activity"/>
    <property type="evidence" value="ECO:0007669"/>
    <property type="project" value="TreeGrafter"/>
</dbReference>
<evidence type="ECO:0000313" key="13">
    <source>
        <dbReference type="Proteomes" id="UP001174909"/>
    </source>
</evidence>
<evidence type="ECO:0000256" key="1">
    <source>
        <dbReference type="ARBA" id="ARBA00004496"/>
    </source>
</evidence>
<dbReference type="SUPFAM" id="SSF48371">
    <property type="entry name" value="ARM repeat"/>
    <property type="match status" value="1"/>
</dbReference>
<feature type="domain" description="Peptidase M1 leukotriene A4 hydrolase/aminopeptidase C-terminal" evidence="11">
    <location>
        <begin position="473"/>
        <end position="619"/>
    </location>
</feature>
<evidence type="ECO:0000256" key="6">
    <source>
        <dbReference type="ARBA" id="ARBA00022801"/>
    </source>
</evidence>
<evidence type="ECO:0000256" key="2">
    <source>
        <dbReference type="ARBA" id="ARBA00010136"/>
    </source>
</evidence>
<evidence type="ECO:0000256" key="3">
    <source>
        <dbReference type="ARBA" id="ARBA00022490"/>
    </source>
</evidence>
<protein>
    <submittedName>
        <fullName evidence="12">Leukotriene A-4 hydrolase</fullName>
    </submittedName>
</protein>
<dbReference type="SUPFAM" id="SSF63737">
    <property type="entry name" value="Leukotriene A4 hydrolase N-terminal domain"/>
    <property type="match status" value="1"/>
</dbReference>
<comment type="cofactor">
    <cofactor evidence="10">
        <name>Zn(2+)</name>
        <dbReference type="ChEBI" id="CHEBI:29105"/>
    </cofactor>
    <text evidence="10">Binds 1 zinc ion per subunit.</text>
</comment>
<keyword evidence="13" id="KW-1185">Reference proteome</keyword>
<accession>A0AA35WFX9</accession>
<keyword evidence="7 10" id="KW-0862">Zinc</keyword>
<comment type="caution">
    <text evidence="12">The sequence shown here is derived from an EMBL/GenBank/DDBJ whole genome shotgun (WGS) entry which is preliminary data.</text>
</comment>
<evidence type="ECO:0000256" key="9">
    <source>
        <dbReference type="PIRSR" id="PIRSR634015-1"/>
    </source>
</evidence>
<evidence type="ECO:0000256" key="4">
    <source>
        <dbReference type="ARBA" id="ARBA00022670"/>
    </source>
</evidence>
<dbReference type="InterPro" id="IPR027268">
    <property type="entry name" value="Peptidase_M4/M1_CTD_sf"/>
</dbReference>
<feature type="binding site" evidence="10">
    <location>
        <position position="324"/>
    </location>
    <ligand>
        <name>Zn(2+)</name>
        <dbReference type="ChEBI" id="CHEBI:29105"/>
        <note>catalytic</note>
    </ligand>
</feature>
<name>A0AA35WFX9_GEOBA</name>
<dbReference type="Gene3D" id="1.25.40.320">
    <property type="entry name" value="Peptidase M1, leukotriene A4 hydrolase/aminopeptidase C-terminal domain"/>
    <property type="match status" value="1"/>
</dbReference>
<dbReference type="InterPro" id="IPR034015">
    <property type="entry name" value="M1_LTA4H"/>
</dbReference>
<dbReference type="GO" id="GO:0008237">
    <property type="term" value="F:metallopeptidase activity"/>
    <property type="evidence" value="ECO:0007669"/>
    <property type="project" value="UniProtKB-KW"/>
</dbReference>
<evidence type="ECO:0000256" key="7">
    <source>
        <dbReference type="ARBA" id="ARBA00022833"/>
    </source>
</evidence>
<feature type="binding site" evidence="10">
    <location>
        <position position="305"/>
    </location>
    <ligand>
        <name>Zn(2+)</name>
        <dbReference type="ChEBI" id="CHEBI:29105"/>
        <note>catalytic</note>
    </ligand>
</feature>
<dbReference type="AlphaFoldDB" id="A0AA35WFX9"/>
<dbReference type="InterPro" id="IPR049980">
    <property type="entry name" value="LTA4H_cat"/>
</dbReference>
<comment type="similarity">
    <text evidence="2">Belongs to the peptidase M1 family.</text>
</comment>
<dbReference type="GO" id="GO:0004301">
    <property type="term" value="F:epoxide hydrolase activity"/>
    <property type="evidence" value="ECO:0007669"/>
    <property type="project" value="TreeGrafter"/>
</dbReference>
<dbReference type="InterPro" id="IPR016024">
    <property type="entry name" value="ARM-type_fold"/>
</dbReference>
<dbReference type="GO" id="GO:0043171">
    <property type="term" value="P:peptide catabolic process"/>
    <property type="evidence" value="ECO:0007669"/>
    <property type="project" value="TreeGrafter"/>
</dbReference>
<sequence length="625" mass="70033">MDPCRRKDTCSSANSWGVVVSHWDWEVAVDFPSKTLTCTATLDIRTLTDGVGSLILDCVGLVVSEVSSRESGESLAYQVKQLDGELTPCLDISLPSTCAKKGAELGVRISYKTDPALCAAVQWLEPSQTMGKKHPYLYTQCQAIHARSMLPCQDTPSVKSTFSAKVAVACELVALMGAERLGSEPHASNPTLTVFSFRQNVPIPSYLAALVVGALESKRIGPRSHVWCEKEMVEKAAWEFEETEKMLSAAEEVVGEYLWGQYDILVLPPSFAYGGMENPCLTFLSPSLLAGDRSLANVIAHELSHSWTGNLVTNENWEEFWMNEGFTTFLERRIAAKVFNEKERHLQASVGWNQMEDAIRSFEKQGKAHYTPLVPELKGLHPDDVFSCIPYEKGSSFLFFLETLLGGPGTLDGFLKAYIAKFRYGTVTTEQWKQFLLEYFHKEVSNGVLEEVEWEKWIREPGMPPLKPMFDTTLADASLALAEKWAAVQDISSTSQFSSDDITNMSSLALQYFLDVLKTKPPLSVQVLEAMEKTYSFNRTENAEIKYRWLRLCLRGRWSASYPLVIELLSKQGRMKYIVPLYRELCECGEEAKAMATATFTANEHFYQMMAAKKISDILKSSGCF</sequence>
<dbReference type="InterPro" id="IPR042097">
    <property type="entry name" value="Aminopeptidase_N-like_N_sf"/>
</dbReference>
<feature type="active site" description="Proton donor" evidence="9">
    <location>
        <position position="391"/>
    </location>
</feature>
<dbReference type="FunFam" id="3.30.2010.30:FF:000001">
    <property type="entry name" value="Leukotriene A(4) hydrolase"/>
    <property type="match status" value="1"/>
</dbReference>
<dbReference type="Gene3D" id="3.30.2010.30">
    <property type="match status" value="1"/>
</dbReference>
<dbReference type="Gene3D" id="2.60.40.1730">
    <property type="entry name" value="tricorn interacting facor f3 domain"/>
    <property type="match status" value="1"/>
</dbReference>
<evidence type="ECO:0000259" key="11">
    <source>
        <dbReference type="SMART" id="SM01263"/>
    </source>
</evidence>
<dbReference type="Pfam" id="PF17900">
    <property type="entry name" value="Peptidase_M1_N"/>
    <property type="match status" value="1"/>
</dbReference>
<evidence type="ECO:0000256" key="10">
    <source>
        <dbReference type="PIRSR" id="PIRSR634015-3"/>
    </source>
</evidence>
<dbReference type="EMBL" id="CASHTH010001467">
    <property type="protein sequence ID" value="CAI8015836.1"/>
    <property type="molecule type" value="Genomic_DNA"/>
</dbReference>
<dbReference type="Gene3D" id="1.10.390.10">
    <property type="entry name" value="Neutral Protease Domain 2"/>
    <property type="match status" value="1"/>
</dbReference>
<dbReference type="InterPro" id="IPR015211">
    <property type="entry name" value="Peptidase_M1_C"/>
</dbReference>
<dbReference type="PANTHER" id="PTHR45726:SF3">
    <property type="entry name" value="LEUKOTRIENE A-4 HYDROLASE"/>
    <property type="match status" value="1"/>
</dbReference>
<dbReference type="InterPro" id="IPR045357">
    <property type="entry name" value="Aminopeptidase_N-like_N"/>
</dbReference>